<name>A0A1D1UBD0_RAMVA</name>
<keyword evidence="4" id="KW-0282">Flagellum</keyword>
<dbReference type="OrthoDB" id="429119at2759"/>
<evidence type="ECO:0000256" key="3">
    <source>
        <dbReference type="ARBA" id="ARBA00022490"/>
    </source>
</evidence>
<evidence type="ECO:0000256" key="7">
    <source>
        <dbReference type="ARBA" id="ARBA00023212"/>
    </source>
</evidence>
<evidence type="ECO:0000256" key="6">
    <source>
        <dbReference type="ARBA" id="ARBA00023069"/>
    </source>
</evidence>
<dbReference type="AlphaFoldDB" id="A0A1D1UBD0"/>
<dbReference type="PANTHER" id="PTHR14517:SF6">
    <property type="entry name" value="RE41410P"/>
    <property type="match status" value="1"/>
</dbReference>
<dbReference type="Proteomes" id="UP000186922">
    <property type="component" value="Unassembled WGS sequence"/>
</dbReference>
<protein>
    <recommendedName>
        <fullName evidence="12">RIB43A-like with coiled-coils protein 2</fullName>
    </recommendedName>
</protein>
<evidence type="ECO:0000256" key="1">
    <source>
        <dbReference type="ARBA" id="ARBA00004611"/>
    </source>
</evidence>
<sequence>MSYFTKLPIDTALHDRLTRKRQTLEERGRKIFDADASKQAYHVEDLQRQVHVRKAQEMAEKMRDLTFDQATCRQAIAHQLIDAQQKEVKKALAHEVDGYRRYFQRKEDSSTYDLNDPNASKSFLPVGASGDYSIYGPSSILTFDSDKIRQPEDIKNSINKQRDDLQRQMWEEAAKKDFERHLDNIAHKESMAKEAKMRGREDATKDLKHAMNKAVSHYNESLAVNQEEGKRRLRELENQDKKVHINNTMNSDLLNEHPTNPRDRKGISPEEKKKIYEMWERQKHDREIAKNQERAEGYTWDNYFRSMGVEYEAQMEKLKAERALLRAGMDEANRKQVLEDQEREEIAKAVYGRANPTEEFFDQFQRDPR</sequence>
<organism evidence="10 11">
    <name type="scientific">Ramazzottius varieornatus</name>
    <name type="common">Water bear</name>
    <name type="synonym">Tardigrade</name>
    <dbReference type="NCBI Taxonomy" id="947166"/>
    <lineage>
        <taxon>Eukaryota</taxon>
        <taxon>Metazoa</taxon>
        <taxon>Ecdysozoa</taxon>
        <taxon>Tardigrada</taxon>
        <taxon>Eutardigrada</taxon>
        <taxon>Parachela</taxon>
        <taxon>Hypsibioidea</taxon>
        <taxon>Ramazzottiidae</taxon>
        <taxon>Ramazzottius</taxon>
    </lineage>
</organism>
<accession>A0A1D1UBD0</accession>
<keyword evidence="5" id="KW-0175">Coiled coil</keyword>
<dbReference type="EMBL" id="BDGG01000001">
    <property type="protein sequence ID" value="GAU87179.1"/>
    <property type="molecule type" value="Genomic_DNA"/>
</dbReference>
<evidence type="ECO:0000256" key="2">
    <source>
        <dbReference type="ARBA" id="ARBA00006875"/>
    </source>
</evidence>
<comment type="subunit">
    <text evidence="9">Microtubule inner protein component of sperm flagellar doublet microtubules.</text>
</comment>
<dbReference type="Pfam" id="PF05914">
    <property type="entry name" value="RIB43A"/>
    <property type="match status" value="1"/>
</dbReference>
<evidence type="ECO:0000256" key="8">
    <source>
        <dbReference type="ARBA" id="ARBA00023273"/>
    </source>
</evidence>
<dbReference type="InterPro" id="IPR008805">
    <property type="entry name" value="RIB43A"/>
</dbReference>
<evidence type="ECO:0000256" key="5">
    <source>
        <dbReference type="ARBA" id="ARBA00023054"/>
    </source>
</evidence>
<evidence type="ECO:0000256" key="4">
    <source>
        <dbReference type="ARBA" id="ARBA00022846"/>
    </source>
</evidence>
<dbReference type="STRING" id="947166.A0A1D1UBD0"/>
<proteinExistence type="inferred from homology"/>
<dbReference type="PANTHER" id="PTHR14517">
    <property type="entry name" value="RIB43A-RELATED"/>
    <property type="match status" value="1"/>
</dbReference>
<keyword evidence="8" id="KW-0966">Cell projection</keyword>
<comment type="similarity">
    <text evidence="2">Belongs to the RIB43A family.</text>
</comment>
<keyword evidence="11" id="KW-1185">Reference proteome</keyword>
<evidence type="ECO:0008006" key="12">
    <source>
        <dbReference type="Google" id="ProtNLM"/>
    </source>
</evidence>
<reference evidence="10 11" key="1">
    <citation type="journal article" date="2016" name="Nat. Commun.">
        <title>Extremotolerant tardigrade genome and improved radiotolerance of human cultured cells by tardigrade-unique protein.</title>
        <authorList>
            <person name="Hashimoto T."/>
            <person name="Horikawa D.D."/>
            <person name="Saito Y."/>
            <person name="Kuwahara H."/>
            <person name="Kozuka-Hata H."/>
            <person name="Shin-I T."/>
            <person name="Minakuchi Y."/>
            <person name="Ohishi K."/>
            <person name="Motoyama A."/>
            <person name="Aizu T."/>
            <person name="Enomoto A."/>
            <person name="Kondo K."/>
            <person name="Tanaka S."/>
            <person name="Hara Y."/>
            <person name="Koshikawa S."/>
            <person name="Sagara H."/>
            <person name="Miura T."/>
            <person name="Yokobori S."/>
            <person name="Miyagawa K."/>
            <person name="Suzuki Y."/>
            <person name="Kubo T."/>
            <person name="Oyama M."/>
            <person name="Kohara Y."/>
            <person name="Fujiyama A."/>
            <person name="Arakawa K."/>
            <person name="Katayama T."/>
            <person name="Toyoda A."/>
            <person name="Kunieda T."/>
        </authorList>
    </citation>
    <scope>NUCLEOTIDE SEQUENCE [LARGE SCALE GENOMIC DNA]</scope>
    <source>
        <strain evidence="10 11">YOKOZUNA-1</strain>
    </source>
</reference>
<evidence type="ECO:0000313" key="11">
    <source>
        <dbReference type="Proteomes" id="UP000186922"/>
    </source>
</evidence>
<comment type="subcellular location">
    <subcellularLocation>
        <location evidence="1">Cytoplasm</location>
        <location evidence="1">Cytoskeleton</location>
        <location evidence="1">Flagellum axoneme</location>
    </subcellularLocation>
</comment>
<keyword evidence="3" id="KW-0963">Cytoplasm</keyword>
<keyword evidence="6" id="KW-0969">Cilium</keyword>
<evidence type="ECO:0000313" key="10">
    <source>
        <dbReference type="EMBL" id="GAU87179.1"/>
    </source>
</evidence>
<comment type="caution">
    <text evidence="10">The sequence shown here is derived from an EMBL/GenBank/DDBJ whole genome shotgun (WGS) entry which is preliminary data.</text>
</comment>
<gene>
    <name evidence="10" type="primary">RvY_00069-1</name>
    <name evidence="10" type="synonym">RvY_00069.1</name>
    <name evidence="10" type="ORF">RvY_00069</name>
</gene>
<evidence type="ECO:0000256" key="9">
    <source>
        <dbReference type="ARBA" id="ARBA00046435"/>
    </source>
</evidence>
<keyword evidence="7" id="KW-0206">Cytoskeleton</keyword>